<evidence type="ECO:0000313" key="4">
    <source>
        <dbReference type="EMBL" id="MBB3050228.1"/>
    </source>
</evidence>
<dbReference type="InterPro" id="IPR050088">
    <property type="entry name" value="IspD/TarI_cytidylyltransf_bact"/>
</dbReference>
<dbReference type="Proteomes" id="UP000550714">
    <property type="component" value="Unassembled WGS sequence"/>
</dbReference>
<name>A0A839RX59_9PSEU</name>
<gene>
    <name evidence="4" type="ORF">FHS23_001223</name>
</gene>
<evidence type="ECO:0000256" key="1">
    <source>
        <dbReference type="ARBA" id="ARBA00022679"/>
    </source>
</evidence>
<keyword evidence="2 4" id="KW-0548">Nucleotidyltransferase</keyword>
<dbReference type="InterPro" id="IPR029044">
    <property type="entry name" value="Nucleotide-diphossugar_trans"/>
</dbReference>
<dbReference type="EMBL" id="JACHWU010000001">
    <property type="protein sequence ID" value="MBB3050228.1"/>
    <property type="molecule type" value="Genomic_DNA"/>
</dbReference>
<dbReference type="GO" id="GO:0050518">
    <property type="term" value="F:2-C-methyl-D-erythritol 4-phosphate cytidylyltransferase activity"/>
    <property type="evidence" value="ECO:0007669"/>
    <property type="project" value="TreeGrafter"/>
</dbReference>
<evidence type="ECO:0000256" key="3">
    <source>
        <dbReference type="SAM" id="MobiDB-lite"/>
    </source>
</evidence>
<dbReference type="InterPro" id="IPR034683">
    <property type="entry name" value="IspD/TarI"/>
</dbReference>
<reference evidence="4 5" key="1">
    <citation type="submission" date="2020-08" db="EMBL/GenBank/DDBJ databases">
        <title>Genomic Encyclopedia of Type Strains, Phase III (KMG-III): the genomes of soil and plant-associated and newly described type strains.</title>
        <authorList>
            <person name="Whitman W."/>
        </authorList>
    </citation>
    <scope>NUCLEOTIDE SEQUENCE [LARGE SCALE GENOMIC DNA]</scope>
    <source>
        <strain evidence="4 5">CECT 8577</strain>
    </source>
</reference>
<evidence type="ECO:0000313" key="5">
    <source>
        <dbReference type="Proteomes" id="UP000550714"/>
    </source>
</evidence>
<dbReference type="Pfam" id="PF01128">
    <property type="entry name" value="IspD"/>
    <property type="match status" value="1"/>
</dbReference>
<dbReference type="AlphaFoldDB" id="A0A839RX59"/>
<dbReference type="PANTHER" id="PTHR32125">
    <property type="entry name" value="2-C-METHYL-D-ERYTHRITOL 4-PHOSPHATE CYTIDYLYLTRANSFERASE, CHLOROPLASTIC"/>
    <property type="match status" value="1"/>
</dbReference>
<keyword evidence="5" id="KW-1185">Reference proteome</keyword>
<keyword evidence="1 4" id="KW-0808">Transferase</keyword>
<feature type="region of interest" description="Disordered" evidence="3">
    <location>
        <begin position="51"/>
        <end position="75"/>
    </location>
</feature>
<proteinExistence type="predicted"/>
<protein>
    <submittedName>
        <fullName evidence="4">2-C-methyl-D-erythritol 4-phosphate cytidylyltransferase</fullName>
    </submittedName>
</protein>
<dbReference type="RefSeq" id="WP_246381347.1">
    <property type="nucleotide sequence ID" value="NZ_JACHWU010000001.1"/>
</dbReference>
<evidence type="ECO:0000256" key="2">
    <source>
        <dbReference type="ARBA" id="ARBA00022695"/>
    </source>
</evidence>
<comment type="caution">
    <text evidence="4">The sequence shown here is derived from an EMBL/GenBank/DDBJ whole genome shotgun (WGS) entry which is preliminary data.</text>
</comment>
<dbReference type="SUPFAM" id="SSF53448">
    <property type="entry name" value="Nucleotide-diphospho-sugar transferases"/>
    <property type="match status" value="1"/>
</dbReference>
<sequence>MSHAVHGLLESGCVDRIVVAGPARHRAAHPLPTFDDHRVLFVADDAVAADPGAVSQPDPVSQPIPVSQPDAVSQLDPVSGPTPGTALRAAWTASAPGPDDVVLVHDARRAFVPASVGSAVVDAVREGAPAAVPVEPVADTVKVVDAEGVVHGTRDRSLLRHAQTPVAVRAGVLGELLTGDSGVTDLVELLVRLDGRARTVPGDPHGMCVRTPFDVAVIEALLSTENTA</sequence>
<dbReference type="PANTHER" id="PTHR32125:SF4">
    <property type="entry name" value="2-C-METHYL-D-ERYTHRITOL 4-PHOSPHATE CYTIDYLYLTRANSFERASE, CHLOROPLASTIC"/>
    <property type="match status" value="1"/>
</dbReference>
<dbReference type="Gene3D" id="3.90.550.10">
    <property type="entry name" value="Spore Coat Polysaccharide Biosynthesis Protein SpsA, Chain A"/>
    <property type="match status" value="1"/>
</dbReference>
<accession>A0A839RX59</accession>
<organism evidence="4 5">
    <name type="scientific">Prauserella isguenensis</name>
    <dbReference type="NCBI Taxonomy" id="1470180"/>
    <lineage>
        <taxon>Bacteria</taxon>
        <taxon>Bacillati</taxon>
        <taxon>Actinomycetota</taxon>
        <taxon>Actinomycetes</taxon>
        <taxon>Pseudonocardiales</taxon>
        <taxon>Pseudonocardiaceae</taxon>
        <taxon>Prauserella</taxon>
    </lineage>
</organism>